<protein>
    <recommendedName>
        <fullName evidence="2">Glycoside hydrolase 131 catalytic N-terminal domain-containing protein</fullName>
    </recommendedName>
</protein>
<feature type="signal peptide" evidence="1">
    <location>
        <begin position="1"/>
        <end position="22"/>
    </location>
</feature>
<feature type="chain" id="PRO_5006015116" description="Glycoside hydrolase 131 catalytic N-terminal domain-containing protein" evidence="1">
    <location>
        <begin position="23"/>
        <end position="272"/>
    </location>
</feature>
<dbReference type="STRING" id="4781.A0A0N7L6U6"/>
<feature type="domain" description="Glycoside hydrolase 131 catalytic N-terminal" evidence="2">
    <location>
        <begin position="29"/>
        <end position="267"/>
    </location>
</feature>
<dbReference type="Pfam" id="PF18271">
    <property type="entry name" value="GH131_N"/>
    <property type="match status" value="1"/>
</dbReference>
<evidence type="ECO:0000313" key="4">
    <source>
        <dbReference type="Proteomes" id="UP000054928"/>
    </source>
</evidence>
<dbReference type="PANTHER" id="PTHR34612:SF6">
    <property type="entry name" value="GLYCOSIDE HYDROLASE 131 CATALYTIC N-TERMINAL DOMAIN-CONTAINING PROTEIN"/>
    <property type="match status" value="1"/>
</dbReference>
<sequence>MVIFAATMTAVALLSSYSVAQAQHVAKPLPFDGRAQDVNLETVSNKYSTHIFTMRNNSALTVKDYLTIDPNCRNPAYNGDTGVFKIGVDGNAIFKSQFNFRRTELAQFIETNKAGVTFFRFSIMKEEPFINLYAWEMVFDEHHYFDFRVETKFNPPVISYVNSGTFEYPGWVSRWNTTFVYGSWYNFGVALQAGPSGKGHVIDMYMSEGNNDLEHKTTHSYEVDLPDDIEFHLGLFTVALDGSQPQMNEKQDVISISGVSVSNEISTAATCS</sequence>
<dbReference type="Proteomes" id="UP000054928">
    <property type="component" value="Unassembled WGS sequence"/>
</dbReference>
<dbReference type="AlphaFoldDB" id="A0A0N7L6U6"/>
<evidence type="ECO:0000259" key="2">
    <source>
        <dbReference type="Pfam" id="PF18271"/>
    </source>
</evidence>
<dbReference type="OrthoDB" id="120072at2759"/>
<keyword evidence="1" id="KW-0732">Signal</keyword>
<organism evidence="3 4">
    <name type="scientific">Plasmopara halstedii</name>
    <name type="common">Downy mildew of sunflower</name>
    <dbReference type="NCBI Taxonomy" id="4781"/>
    <lineage>
        <taxon>Eukaryota</taxon>
        <taxon>Sar</taxon>
        <taxon>Stramenopiles</taxon>
        <taxon>Oomycota</taxon>
        <taxon>Peronosporomycetes</taxon>
        <taxon>Peronosporales</taxon>
        <taxon>Peronosporaceae</taxon>
        <taxon>Plasmopara</taxon>
    </lineage>
</organism>
<dbReference type="GeneID" id="36396623"/>
<accession>A0A0N7L6U6</accession>
<dbReference type="InterPro" id="IPR041524">
    <property type="entry name" value="GH131_N"/>
</dbReference>
<dbReference type="EMBL" id="CCYD01001551">
    <property type="protein sequence ID" value="CEG45259.1"/>
    <property type="molecule type" value="Genomic_DNA"/>
</dbReference>
<keyword evidence="4" id="KW-1185">Reference proteome</keyword>
<proteinExistence type="predicted"/>
<dbReference type="PANTHER" id="PTHR34612">
    <property type="entry name" value="GH131_N DOMAIN-CONTAINING PROTEIN"/>
    <property type="match status" value="1"/>
</dbReference>
<name>A0A0N7L6U6_PLAHL</name>
<evidence type="ECO:0000313" key="3">
    <source>
        <dbReference type="EMBL" id="CEG45259.1"/>
    </source>
</evidence>
<evidence type="ECO:0000256" key="1">
    <source>
        <dbReference type="SAM" id="SignalP"/>
    </source>
</evidence>
<dbReference type="RefSeq" id="XP_024581628.1">
    <property type="nucleotide sequence ID" value="XM_024715984.1"/>
</dbReference>
<reference evidence="4" key="1">
    <citation type="submission" date="2014-09" db="EMBL/GenBank/DDBJ databases">
        <authorList>
            <person name="Sharma Rahul"/>
            <person name="Thines Marco"/>
        </authorList>
    </citation>
    <scope>NUCLEOTIDE SEQUENCE [LARGE SCALE GENOMIC DNA]</scope>
</reference>
<dbReference type="Gene3D" id="2.60.120.1160">
    <property type="match status" value="1"/>
</dbReference>